<dbReference type="PRINTS" id="PR00870">
    <property type="entry name" value="DNAPOLXBETA"/>
</dbReference>
<dbReference type="InterPro" id="IPR016195">
    <property type="entry name" value="Pol/histidinol_Pase-like"/>
</dbReference>
<dbReference type="Gene3D" id="3.20.20.140">
    <property type="entry name" value="Metal-dependent hydrolases"/>
    <property type="match status" value="1"/>
</dbReference>
<dbReference type="InterPro" id="IPR003141">
    <property type="entry name" value="Pol/His_phosphatase_N"/>
</dbReference>
<dbReference type="InterPro" id="IPR010996">
    <property type="entry name" value="HHH_MUS81"/>
</dbReference>
<dbReference type="Gene3D" id="3.30.210.10">
    <property type="entry name" value="DNA polymerase, thumb domain"/>
    <property type="match status" value="1"/>
</dbReference>
<name>A0A3M0D4F7_9EURY</name>
<feature type="domain" description="Helix-hairpin-helix DNA-binding motif class 1" evidence="22">
    <location>
        <begin position="93"/>
        <end position="112"/>
    </location>
</feature>
<comment type="cofactor">
    <cofactor evidence="1">
        <name>Mg(2+)</name>
        <dbReference type="ChEBI" id="CHEBI:18420"/>
    </cofactor>
</comment>
<evidence type="ECO:0000256" key="21">
    <source>
        <dbReference type="ARBA" id="ARBA00049244"/>
    </source>
</evidence>
<evidence type="ECO:0000256" key="3">
    <source>
        <dbReference type="ARBA" id="ARBA00012417"/>
    </source>
</evidence>
<dbReference type="GO" id="GO:0004527">
    <property type="term" value="F:exonuclease activity"/>
    <property type="evidence" value="ECO:0007669"/>
    <property type="project" value="UniProtKB-KW"/>
</dbReference>
<keyword evidence="11" id="KW-0227">DNA damage</keyword>
<feature type="domain" description="Polymerase/histidinol phosphatase N-terminal" evidence="23">
    <location>
        <begin position="351"/>
        <end position="431"/>
    </location>
</feature>
<evidence type="ECO:0000256" key="14">
    <source>
        <dbReference type="ARBA" id="ARBA00023053"/>
    </source>
</evidence>
<dbReference type="PIRSF" id="PIRSF005047">
    <property type="entry name" value="UCP005047_YshC"/>
    <property type="match status" value="1"/>
</dbReference>
<dbReference type="InterPro" id="IPR037160">
    <property type="entry name" value="DNA_Pol_thumb_sf"/>
</dbReference>
<dbReference type="InterPro" id="IPR029398">
    <property type="entry name" value="PolB_thumb"/>
</dbReference>
<dbReference type="InterPro" id="IPR043519">
    <property type="entry name" value="NT_sf"/>
</dbReference>
<dbReference type="GO" id="GO:0140078">
    <property type="term" value="F:class I DNA-(apurinic or apyrimidinic site) endonuclease activity"/>
    <property type="evidence" value="ECO:0007669"/>
    <property type="project" value="UniProtKB-EC"/>
</dbReference>
<reference evidence="26 27" key="1">
    <citation type="journal article" date="2015" name="Stand. Genomic Sci.">
        <title>Genomic Encyclopedia of Bacterial and Archaeal Type Strains, Phase III: the genomes of soil and plant-associated and newly described type strains.</title>
        <authorList>
            <person name="Whitman W.B."/>
            <person name="Woyke T."/>
            <person name="Klenk H.P."/>
            <person name="Zhou Y."/>
            <person name="Lilburn T.G."/>
            <person name="Beck B.J."/>
            <person name="De Vos P."/>
            <person name="Vandamme P."/>
            <person name="Eisen J.A."/>
            <person name="Garrity G."/>
            <person name="Hugenholtz P."/>
            <person name="Kyrpides N.C."/>
        </authorList>
    </citation>
    <scope>NUCLEOTIDE SEQUENCE [LARGE SCALE GENOMIC DNA]</scope>
    <source>
        <strain evidence="26 27">CGMCC 1.10124</strain>
    </source>
</reference>
<comment type="catalytic activity">
    <reaction evidence="18">
        <text>2'-deoxyribonucleotide-(2'-deoxyribose 5'-phosphate)-2'-deoxyribonucleotide-DNA = a 3'-end 2'-deoxyribonucleotide-(2,3-dehydro-2,3-deoxyribose 5'-phosphate)-DNA + a 5'-end 5'-phospho-2'-deoxyribonucleoside-DNA + H(+)</text>
        <dbReference type="Rhea" id="RHEA:66592"/>
        <dbReference type="Rhea" id="RHEA-COMP:13180"/>
        <dbReference type="Rhea" id="RHEA-COMP:16897"/>
        <dbReference type="Rhea" id="RHEA-COMP:17067"/>
        <dbReference type="ChEBI" id="CHEBI:15378"/>
        <dbReference type="ChEBI" id="CHEBI:136412"/>
        <dbReference type="ChEBI" id="CHEBI:157695"/>
        <dbReference type="ChEBI" id="CHEBI:167181"/>
        <dbReference type="EC" id="4.2.99.18"/>
    </reaction>
</comment>
<evidence type="ECO:0000313" key="25">
    <source>
        <dbReference type="EMBL" id="AZH24922.1"/>
    </source>
</evidence>
<reference evidence="25 28" key="2">
    <citation type="submission" date="2018-07" db="EMBL/GenBank/DDBJ databases">
        <title>Genome sequences of Haloplanus aerogenes JCM 16430T.</title>
        <authorList>
            <person name="Kim Y.B."/>
            <person name="Roh S.W."/>
        </authorList>
    </citation>
    <scope>NUCLEOTIDE SEQUENCE [LARGE SCALE GENOMIC DNA]</scope>
    <source>
        <strain evidence="25 28">JCM 16430</strain>
    </source>
</reference>
<keyword evidence="25" id="KW-0540">Nuclease</keyword>
<dbReference type="GeneID" id="38470792"/>
<evidence type="ECO:0000256" key="12">
    <source>
        <dbReference type="ARBA" id="ARBA00022843"/>
    </source>
</evidence>
<dbReference type="EC" id="2.7.7.7" evidence="3"/>
<keyword evidence="28" id="KW-1185">Reference proteome</keyword>
<keyword evidence="12" id="KW-0832">Ubl conjugation</keyword>
<dbReference type="Gene3D" id="1.10.150.20">
    <property type="entry name" value="5' to 3' exonuclease, C-terminal subdomain"/>
    <property type="match status" value="1"/>
</dbReference>
<dbReference type="EC" id="4.2.99.18" evidence="4"/>
<dbReference type="SUPFAM" id="SSF89550">
    <property type="entry name" value="PHP domain-like"/>
    <property type="match status" value="1"/>
</dbReference>
<dbReference type="KEGG" id="haer:DU502_05860"/>
<evidence type="ECO:0000256" key="6">
    <source>
        <dbReference type="ARBA" id="ARBA00022481"/>
    </source>
</evidence>
<dbReference type="SUPFAM" id="SSF158702">
    <property type="entry name" value="Sec63 N-terminal domain-like"/>
    <property type="match status" value="1"/>
</dbReference>
<keyword evidence="13" id="KW-0239">DNA-directed DNA polymerase</keyword>
<evidence type="ECO:0000259" key="23">
    <source>
        <dbReference type="SMART" id="SM00481"/>
    </source>
</evidence>
<dbReference type="SMART" id="SM00483">
    <property type="entry name" value="POLXc"/>
    <property type="match status" value="1"/>
</dbReference>
<dbReference type="GO" id="GO:0003887">
    <property type="term" value="F:DNA-directed DNA polymerase activity"/>
    <property type="evidence" value="ECO:0007669"/>
    <property type="project" value="UniProtKB-KW"/>
</dbReference>
<evidence type="ECO:0000313" key="28">
    <source>
        <dbReference type="Proteomes" id="UP000282007"/>
    </source>
</evidence>
<evidence type="ECO:0000256" key="4">
    <source>
        <dbReference type="ARBA" id="ARBA00012720"/>
    </source>
</evidence>
<dbReference type="CDD" id="cd07436">
    <property type="entry name" value="PHP_PolX"/>
    <property type="match status" value="1"/>
</dbReference>
<evidence type="ECO:0000256" key="8">
    <source>
        <dbReference type="ARBA" id="ARBA00022679"/>
    </source>
</evidence>
<keyword evidence="25" id="KW-0378">Hydrolase</keyword>
<evidence type="ECO:0000256" key="15">
    <source>
        <dbReference type="ARBA" id="ARBA00023204"/>
    </source>
</evidence>
<evidence type="ECO:0000256" key="7">
    <source>
        <dbReference type="ARBA" id="ARBA00022634"/>
    </source>
</evidence>
<dbReference type="InterPro" id="IPR027421">
    <property type="entry name" value="DNA_pol_lamdba_lyase_dom_sf"/>
</dbReference>
<dbReference type="PANTHER" id="PTHR36928:SF1">
    <property type="entry name" value="PHOSPHATASE YCDX-RELATED"/>
    <property type="match status" value="1"/>
</dbReference>
<dbReference type="GO" id="GO:0008270">
    <property type="term" value="F:zinc ion binding"/>
    <property type="evidence" value="ECO:0007669"/>
    <property type="project" value="TreeGrafter"/>
</dbReference>
<dbReference type="NCBIfam" id="NF006375">
    <property type="entry name" value="PRK08609.1"/>
    <property type="match status" value="1"/>
</dbReference>
<dbReference type="Proteomes" id="UP000277326">
    <property type="component" value="Unassembled WGS sequence"/>
</dbReference>
<proteinExistence type="predicted"/>
<dbReference type="InterPro" id="IPR002054">
    <property type="entry name" value="DNA-dir_DNA_pol_X"/>
</dbReference>
<feature type="domain" description="DNA-directed DNA polymerase X" evidence="24">
    <location>
        <begin position="1"/>
        <end position="327"/>
    </location>
</feature>
<comment type="function">
    <text evidence="20">Repair polymerase that plays a key role in base-excision repair. During this process, the damaged base is excised by specific DNA glycosylases, the DNA backbone is nicked at the abasic site by an apurinic/apyrimidic (AP) endonuclease, and POLB removes 5'-deoxyribose-phosphate from the preincised AP site acting as a 5'-deoxyribose-phosphate lyase (5'-dRP lyase); through its DNA polymerase activity, it adds one nucleotide to the 3' end of the arising single-nucleotide gap. Conducts 'gap-filling' DNA synthesis in a stepwise distributive fashion rather than in a processive fashion as for other DNA polymerases. It is also able to cleave sugar-phosphate bonds 3' to an intact AP site, acting as an AP lyase.</text>
</comment>
<dbReference type="SUPFAM" id="SSF81301">
    <property type="entry name" value="Nucleotidyltransferase"/>
    <property type="match status" value="1"/>
</dbReference>
<evidence type="ECO:0000256" key="19">
    <source>
        <dbReference type="ARBA" id="ARBA00044678"/>
    </source>
</evidence>
<dbReference type="GO" id="GO:0006281">
    <property type="term" value="P:DNA repair"/>
    <property type="evidence" value="ECO:0007669"/>
    <property type="project" value="UniProtKB-KW"/>
</dbReference>
<evidence type="ECO:0000256" key="17">
    <source>
        <dbReference type="ARBA" id="ARBA00035726"/>
    </source>
</evidence>
<dbReference type="EMBL" id="REFS01000004">
    <property type="protein sequence ID" value="RMB13866.1"/>
    <property type="molecule type" value="Genomic_DNA"/>
</dbReference>
<dbReference type="AlphaFoldDB" id="A0A3M0D4F7"/>
<dbReference type="SMART" id="SM00481">
    <property type="entry name" value="POLIIIAc"/>
    <property type="match status" value="1"/>
</dbReference>
<dbReference type="InterPro" id="IPR022311">
    <property type="entry name" value="PolX-like"/>
</dbReference>
<keyword evidence="7" id="KW-0237">DNA synthesis</keyword>
<dbReference type="SMART" id="SM00278">
    <property type="entry name" value="HhH1"/>
    <property type="match status" value="3"/>
</dbReference>
<dbReference type="Gene3D" id="1.10.150.110">
    <property type="entry name" value="DNA polymerase beta, N-terminal domain-like"/>
    <property type="match status" value="1"/>
</dbReference>
<dbReference type="CDD" id="cd00141">
    <property type="entry name" value="NT_POLXc"/>
    <property type="match status" value="1"/>
</dbReference>
<protein>
    <recommendedName>
        <fullName evidence="5">DNA polymerase beta</fullName>
        <ecNumber evidence="3">2.7.7.7</ecNumber>
        <ecNumber evidence="4">4.2.99.18</ecNumber>
    </recommendedName>
    <alternativeName>
        <fullName evidence="16">5'-deoxyribose-phosphate lyase</fullName>
    </alternativeName>
    <alternativeName>
        <fullName evidence="17">AP lyase</fullName>
    </alternativeName>
</protein>
<feature type="domain" description="Helix-hairpin-helix DNA-binding motif class 1" evidence="22">
    <location>
        <begin position="53"/>
        <end position="72"/>
    </location>
</feature>
<reference evidence="26" key="3">
    <citation type="submission" date="2018-10" db="EMBL/GenBank/DDBJ databases">
        <authorList>
            <person name="Whitman W."/>
            <person name="Huntemann M."/>
            <person name="Clum A."/>
            <person name="Pillay M."/>
            <person name="Palaniappan K."/>
            <person name="Varghese N."/>
            <person name="Mikhailova N."/>
            <person name="Stamatis D."/>
            <person name="Reddy T."/>
            <person name="Daum C."/>
            <person name="Shapiro N."/>
            <person name="Ivanova N."/>
            <person name="Kyrpides N."/>
            <person name="Woyke T."/>
        </authorList>
    </citation>
    <scope>NUCLEOTIDE SEQUENCE</scope>
    <source>
        <strain evidence="26">CGMCC 1.10124</strain>
    </source>
</reference>
<comment type="catalytic activity">
    <reaction evidence="21">
        <text>DNA(n) + a 2'-deoxyribonucleoside 5'-triphosphate = DNA(n+1) + diphosphate</text>
        <dbReference type="Rhea" id="RHEA:22508"/>
        <dbReference type="Rhea" id="RHEA-COMP:17339"/>
        <dbReference type="Rhea" id="RHEA-COMP:17340"/>
        <dbReference type="ChEBI" id="CHEBI:33019"/>
        <dbReference type="ChEBI" id="CHEBI:61560"/>
        <dbReference type="ChEBI" id="CHEBI:173112"/>
        <dbReference type="EC" id="2.7.7.7"/>
    </reaction>
</comment>
<evidence type="ECO:0000313" key="27">
    <source>
        <dbReference type="Proteomes" id="UP000277326"/>
    </source>
</evidence>
<comment type="subcellular location">
    <subcellularLocation>
        <location evidence="2">Cytoplasm</location>
    </subcellularLocation>
</comment>
<keyword evidence="15" id="KW-0234">DNA repair</keyword>
<dbReference type="Pfam" id="PF02811">
    <property type="entry name" value="PHP"/>
    <property type="match status" value="1"/>
</dbReference>
<evidence type="ECO:0000256" key="10">
    <source>
        <dbReference type="ARBA" id="ARBA00022705"/>
    </source>
</evidence>
<evidence type="ECO:0000256" key="18">
    <source>
        <dbReference type="ARBA" id="ARBA00044632"/>
    </source>
</evidence>
<dbReference type="PANTHER" id="PTHR36928">
    <property type="entry name" value="PHOSPHATASE YCDX-RELATED"/>
    <property type="match status" value="1"/>
</dbReference>
<dbReference type="InterPro" id="IPR004013">
    <property type="entry name" value="PHP_dom"/>
</dbReference>
<evidence type="ECO:0000256" key="13">
    <source>
        <dbReference type="ARBA" id="ARBA00022932"/>
    </source>
</evidence>
<dbReference type="GO" id="GO:0005829">
    <property type="term" value="C:cytosol"/>
    <property type="evidence" value="ECO:0007669"/>
    <property type="project" value="TreeGrafter"/>
</dbReference>
<dbReference type="InterPro" id="IPR003583">
    <property type="entry name" value="Hlx-hairpin-Hlx_DNA-bd_motif"/>
</dbReference>
<dbReference type="Pfam" id="PF14791">
    <property type="entry name" value="DNA_pol_B_thumb"/>
    <property type="match status" value="1"/>
</dbReference>
<evidence type="ECO:0000259" key="24">
    <source>
        <dbReference type="SMART" id="SM00483"/>
    </source>
</evidence>
<dbReference type="Gene3D" id="3.30.460.10">
    <property type="entry name" value="Beta Polymerase, domain 2"/>
    <property type="match status" value="1"/>
</dbReference>
<feature type="domain" description="Helix-hairpin-helix DNA-binding motif class 1" evidence="22">
    <location>
        <begin position="128"/>
        <end position="147"/>
    </location>
</feature>
<evidence type="ECO:0000256" key="1">
    <source>
        <dbReference type="ARBA" id="ARBA00001946"/>
    </source>
</evidence>
<dbReference type="EMBL" id="CP034145">
    <property type="protein sequence ID" value="AZH24922.1"/>
    <property type="molecule type" value="Genomic_DNA"/>
</dbReference>
<gene>
    <name evidence="25" type="primary">polX</name>
    <name evidence="26" type="ORF">ATH50_2308</name>
    <name evidence="25" type="ORF">DU502_05860</name>
</gene>
<keyword evidence="6" id="KW-0488">Methylation</keyword>
<dbReference type="InterPro" id="IPR050243">
    <property type="entry name" value="PHP_phosphatase"/>
</dbReference>
<dbReference type="Proteomes" id="UP000282007">
    <property type="component" value="Chromosome"/>
</dbReference>
<keyword evidence="9" id="KW-0548">Nucleotidyltransferase</keyword>
<dbReference type="OrthoDB" id="8999at2157"/>
<evidence type="ECO:0000256" key="20">
    <source>
        <dbReference type="ARBA" id="ARBA00045548"/>
    </source>
</evidence>
<evidence type="ECO:0000256" key="11">
    <source>
        <dbReference type="ARBA" id="ARBA00022763"/>
    </source>
</evidence>
<evidence type="ECO:0000256" key="16">
    <source>
        <dbReference type="ARBA" id="ARBA00035717"/>
    </source>
</evidence>
<accession>A0A3M0D4F7</accession>
<evidence type="ECO:0000259" key="22">
    <source>
        <dbReference type="SMART" id="SM00278"/>
    </source>
</evidence>
<dbReference type="Pfam" id="PF14520">
    <property type="entry name" value="HHH_5"/>
    <property type="match status" value="1"/>
</dbReference>
<keyword evidence="14" id="KW-0915">Sodium</keyword>
<evidence type="ECO:0000256" key="2">
    <source>
        <dbReference type="ARBA" id="ARBA00004496"/>
    </source>
</evidence>
<dbReference type="InterPro" id="IPR002008">
    <property type="entry name" value="DNA_pol_X_beta-like"/>
</dbReference>
<sequence>MSRNAEVAARFEEMADLLEAQDVEYKPRSYRRAAENIREHPTPIEDLAAEGKAAVEEIDGVGDALASKVVEYVETGEIEELEDLRDQLPVDMAALTSVEGVGPKTVGTLYEALGITTLDELEAAARDGEIREVSGFGAKTESNILENIPFARQAQERELLGDARPVAEELLDYLRAADPVERADVAGSLRRWRETIGDVDVLVASSTGEAAVDAFLDWAAVDERIESGTTKASVRARDMRVDLRVVVPEEFGSALQYFTGSKDHNVHLRNLAIDRDLKMNEYGVFDVSEVEDADEAGQRAGRRIGGETEAEMYDALDLPLVPPELREDRGEIEAAQAGELPDLLEAGELRGDLHTHTDWSDGGESIETMIAGADERGDDYICISDHATGPGMVGGVGLDDGELREQMDAVAEAAADADIDVFHGVEANIDADGGLSVGDDVLAELDIVIASPHSGLDADREVATDRLVAAVEHPETDILGHPTGRLINDRPGLAPDMDRLAVAAADAKTALEVNANPHRLDLNDEAVRTAVEAGATIAINTDAHGTGELPLRRYGVHTARRGWAETGEVLNTRSAADVRSWLE</sequence>
<evidence type="ECO:0000256" key="9">
    <source>
        <dbReference type="ARBA" id="ARBA00022695"/>
    </source>
</evidence>
<dbReference type="GO" id="GO:0003677">
    <property type="term" value="F:DNA binding"/>
    <property type="evidence" value="ECO:0007669"/>
    <property type="project" value="InterPro"/>
</dbReference>
<comment type="catalytic activity">
    <reaction evidence="19">
        <text>a 5'-end 2'-deoxyribose-2'-deoxyribonucleotide-DNA = (2E,4S)-4-hydroxypenten-2-al-5-phosphate + a 5'-end 5'-phospho-2'-deoxyribonucleoside-DNA + H(+)</text>
        <dbReference type="Rhea" id="RHEA:76255"/>
        <dbReference type="Rhea" id="RHEA-COMP:13180"/>
        <dbReference type="Rhea" id="RHEA-COMP:18657"/>
        <dbReference type="ChEBI" id="CHEBI:15378"/>
        <dbReference type="ChEBI" id="CHEBI:136412"/>
        <dbReference type="ChEBI" id="CHEBI:195194"/>
        <dbReference type="ChEBI" id="CHEBI:195195"/>
    </reaction>
</comment>
<evidence type="ECO:0000256" key="5">
    <source>
        <dbReference type="ARBA" id="ARBA00020020"/>
    </source>
</evidence>
<organism evidence="26 27">
    <name type="scientific">Haloplanus aerogenes</name>
    <dbReference type="NCBI Taxonomy" id="660522"/>
    <lineage>
        <taxon>Archaea</taxon>
        <taxon>Methanobacteriati</taxon>
        <taxon>Methanobacteriota</taxon>
        <taxon>Stenosarchaea group</taxon>
        <taxon>Halobacteria</taxon>
        <taxon>Halobacteriales</taxon>
        <taxon>Haloferacaceae</taxon>
        <taxon>Haloplanus</taxon>
    </lineage>
</organism>
<evidence type="ECO:0000313" key="26">
    <source>
        <dbReference type="EMBL" id="RMB13866.1"/>
    </source>
</evidence>
<dbReference type="InterPro" id="IPR047967">
    <property type="entry name" value="PolX_PHP"/>
</dbReference>
<keyword evidence="8" id="KW-0808">Transferase</keyword>
<keyword evidence="25" id="KW-0269">Exonuclease</keyword>
<dbReference type="Pfam" id="PF14716">
    <property type="entry name" value="HHH_8"/>
    <property type="match status" value="1"/>
</dbReference>
<dbReference type="SUPFAM" id="SSF47802">
    <property type="entry name" value="DNA polymerase beta, N-terminal domain-like"/>
    <property type="match status" value="1"/>
</dbReference>
<dbReference type="RefSeq" id="WP_121920918.1">
    <property type="nucleotide sequence ID" value="NZ_CP034145.1"/>
</dbReference>
<dbReference type="GO" id="GO:0042578">
    <property type="term" value="F:phosphoric ester hydrolase activity"/>
    <property type="evidence" value="ECO:0007669"/>
    <property type="project" value="TreeGrafter"/>
</dbReference>
<keyword evidence="10" id="KW-0235">DNA replication</keyword>